<reference evidence="1" key="1">
    <citation type="journal article" date="2021" name="Proc. Natl. Acad. Sci. U.S.A.">
        <title>A Catalog of Tens of Thousands of Viruses from Human Metagenomes Reveals Hidden Associations with Chronic Diseases.</title>
        <authorList>
            <person name="Tisza M.J."/>
            <person name="Buck C.B."/>
        </authorList>
    </citation>
    <scope>NUCLEOTIDE SEQUENCE</scope>
    <source>
        <strain evidence="1">Ctg6c78</strain>
    </source>
</reference>
<name>A0A8S5URD7_9CAUD</name>
<protein>
    <submittedName>
        <fullName evidence="1">Uncharacterized protein</fullName>
    </submittedName>
</protein>
<dbReference type="EMBL" id="BK016125">
    <property type="protein sequence ID" value="DAF97053.1"/>
    <property type="molecule type" value="Genomic_DNA"/>
</dbReference>
<proteinExistence type="predicted"/>
<accession>A0A8S5URD7</accession>
<sequence>MALVSFKKGLLANLPAQKTAGTFYVTTDERAIYLDVDGESRIRLGDFQEFASVAELTKNANPNTTALYYVSDINCLAKWNGEEYVQINKDTGMTSVEVTGDGNAVTVASYDAAGRKLTLTKGATYMTAADVDSKVKVVSDYVGSIPEGYEEQTNVIAYINKKAQEVLDSATGGSSESAASVKQALDAYKASNDPKVAANATAAAEAKTAAENAQAAADAAQNTANSKTTMAEVEAKGYATKTEAQGYANAKDTAIAEAKAAGEAAQSDVNALKAKVGTVAEGKTVVKMIEEAQAAATYDDTKVKEDIAKNATAIAGVKEDVDAFLNAADVGDAAVDTLKEIQEYITTHGAAADEMVKNIAANKKAIADEAATARAAEEANATGVTEAKAAAATAQSDVDAIKADYLKAADKTTLQGSIDAVSSRVKDIEDKNVSDGATKVEKSDTNGNIKIDGVETVVYAHPEKHAIADVDGLQAALDAKATGAALTEEINRAKAAEQANTTAIGGKADKATTLAGYGITDAYKKTETYTQAEVDAKLTWVDF</sequence>
<evidence type="ECO:0000313" key="1">
    <source>
        <dbReference type="EMBL" id="DAF97053.1"/>
    </source>
</evidence>
<organism evidence="1">
    <name type="scientific">Siphoviridae sp. ctg6c78</name>
    <dbReference type="NCBI Taxonomy" id="2825603"/>
    <lineage>
        <taxon>Viruses</taxon>
        <taxon>Duplodnaviria</taxon>
        <taxon>Heunggongvirae</taxon>
        <taxon>Uroviricota</taxon>
        <taxon>Caudoviricetes</taxon>
    </lineage>
</organism>